<feature type="transmembrane region" description="Helical" evidence="1">
    <location>
        <begin position="12"/>
        <end position="33"/>
    </location>
</feature>
<feature type="transmembrane region" description="Helical" evidence="1">
    <location>
        <begin position="296"/>
        <end position="318"/>
    </location>
</feature>
<keyword evidence="3" id="KW-1185">Reference proteome</keyword>
<dbReference type="Pfam" id="PF19510">
    <property type="entry name" value="DUF6044"/>
    <property type="match status" value="1"/>
</dbReference>
<feature type="transmembrane region" description="Helical" evidence="1">
    <location>
        <begin position="94"/>
        <end position="113"/>
    </location>
</feature>
<dbReference type="KEGG" id="dpf:ON006_01935"/>
<sequence length="564" mass="64327">MKAKYQQFHSIGVVLIFCLYHLPGLLLGTKAYFNAFDSLDSYVVWYRMVVQQGYAWAPSYTIVEPFMGGVPKFTLVSTYNFYYWLNLFLPTFEAYQLLIVFISAVGVLGMWLLSRRHLGMDSLSAAFLSLSFGFTPFLPTWGLSIAGQPLLLYAILNVRKKEKGVWNWLIIGAFPFFSNFQSAGVFFLFALAILIIYDSTQKRAVLPLIGAFAVLLVIYSVTKLDLLANLLGGKGFVSHRMDILRFSTSLLICVKVMARYFLLGNIDVALSLHTFILLPFVLGTYCYHVFKVRSIPFGLTATLGIIVLICIYIGALQWDPVVNLRNQSDLLRMYSMERFHIFLQLLWHLATAQAILLLPVVRKKLIVSVLLVGQLAICFAYQPTYYAMFFSKWIKIQAYHYIFTYRDYYAEGMFEKIKTLIGKPVGTYRVASIGIPPGIAQYNGLWTIDGYSSNYPLSYKKAFRPIIEKELEKNEINKGFFDYWGSQCLIVYDQGTGYFDTHMTKGLAPEKRDIVLSGPALRQMHCDYIISTETIAYPEKSGLKKIAAFDSPIWHINLYSLITK</sequence>
<protein>
    <submittedName>
        <fullName evidence="2">DUF6044 family protein</fullName>
    </submittedName>
</protein>
<keyword evidence="1" id="KW-0812">Transmembrane</keyword>
<feature type="transmembrane region" description="Helical" evidence="1">
    <location>
        <begin position="125"/>
        <end position="146"/>
    </location>
</feature>
<gene>
    <name evidence="2" type="ORF">ON006_01935</name>
</gene>
<feature type="transmembrane region" description="Helical" evidence="1">
    <location>
        <begin position="269"/>
        <end position="290"/>
    </location>
</feature>
<organism evidence="2 3">
    <name type="scientific">Dyadobacter pollutisoli</name>
    <dbReference type="NCBI Taxonomy" id="2910158"/>
    <lineage>
        <taxon>Bacteria</taxon>
        <taxon>Pseudomonadati</taxon>
        <taxon>Bacteroidota</taxon>
        <taxon>Cytophagia</taxon>
        <taxon>Cytophagales</taxon>
        <taxon>Spirosomataceae</taxon>
        <taxon>Dyadobacter</taxon>
    </lineage>
</organism>
<accession>A0A9E8NB62</accession>
<feature type="transmembrane region" description="Helical" evidence="1">
    <location>
        <begin position="365"/>
        <end position="387"/>
    </location>
</feature>
<evidence type="ECO:0000313" key="2">
    <source>
        <dbReference type="EMBL" id="WAC12728.1"/>
    </source>
</evidence>
<keyword evidence="1" id="KW-0472">Membrane</keyword>
<dbReference type="Proteomes" id="UP001164653">
    <property type="component" value="Chromosome"/>
</dbReference>
<feature type="transmembrane region" description="Helical" evidence="1">
    <location>
        <begin position="204"/>
        <end position="222"/>
    </location>
</feature>
<keyword evidence="1" id="KW-1133">Transmembrane helix</keyword>
<evidence type="ECO:0000256" key="1">
    <source>
        <dbReference type="SAM" id="Phobius"/>
    </source>
</evidence>
<dbReference type="InterPro" id="IPR046107">
    <property type="entry name" value="DUF6044"/>
</dbReference>
<proteinExistence type="predicted"/>
<reference evidence="2" key="1">
    <citation type="submission" date="2022-11" db="EMBL/GenBank/DDBJ databases">
        <title>Dyadobacter pollutisoli sp. nov., isolated from plastic dumped soil.</title>
        <authorList>
            <person name="Kim J.M."/>
            <person name="Kim K.R."/>
            <person name="Lee J.K."/>
            <person name="Hao L."/>
            <person name="Jeon C.O."/>
        </authorList>
    </citation>
    <scope>NUCLEOTIDE SEQUENCE</scope>
    <source>
        <strain evidence="2">U1</strain>
    </source>
</reference>
<dbReference type="EMBL" id="CP112998">
    <property type="protein sequence ID" value="WAC12728.1"/>
    <property type="molecule type" value="Genomic_DNA"/>
</dbReference>
<name>A0A9E8NB62_9BACT</name>
<evidence type="ECO:0000313" key="3">
    <source>
        <dbReference type="Proteomes" id="UP001164653"/>
    </source>
</evidence>
<feature type="transmembrane region" description="Helical" evidence="1">
    <location>
        <begin position="166"/>
        <end position="197"/>
    </location>
</feature>
<dbReference type="AlphaFoldDB" id="A0A9E8NB62"/>
<feature type="transmembrane region" description="Helical" evidence="1">
    <location>
        <begin position="339"/>
        <end position="359"/>
    </location>
</feature>
<dbReference type="RefSeq" id="WP_244823428.1">
    <property type="nucleotide sequence ID" value="NZ_CP112998.1"/>
</dbReference>